<reference evidence="2" key="1">
    <citation type="submission" date="2020-05" db="EMBL/GenBank/DDBJ databases">
        <title>Fertoebacter nigrum gen. nov., sp. nov., a new member of the family Rhodobacteraceae.</title>
        <authorList>
            <person name="Szuroczki S."/>
            <person name="Abbaszade G."/>
            <person name="Buni D."/>
            <person name="Schumann P."/>
            <person name="Toth E."/>
        </authorList>
    </citation>
    <scope>NUCLEOTIDE SEQUENCE</scope>
    <source>
        <strain evidence="2">RG-N-1a</strain>
    </source>
</reference>
<keyword evidence="3" id="KW-1185">Reference proteome</keyword>
<proteinExistence type="predicted"/>
<protein>
    <submittedName>
        <fullName evidence="2">Uncharacterized protein</fullName>
    </submittedName>
</protein>
<accession>A0A8X8H0J0</accession>
<keyword evidence="1" id="KW-0472">Membrane</keyword>
<name>A0A8X8H0J0_9RHOB</name>
<comment type="caution">
    <text evidence="2">The sequence shown here is derived from an EMBL/GenBank/DDBJ whole genome shotgun (WGS) entry which is preliminary data.</text>
</comment>
<evidence type="ECO:0000313" key="2">
    <source>
        <dbReference type="EMBL" id="NUB43892.1"/>
    </source>
</evidence>
<keyword evidence="1" id="KW-0812">Transmembrane</keyword>
<dbReference type="EMBL" id="WHUT02000003">
    <property type="protein sequence ID" value="NUB43892.1"/>
    <property type="molecule type" value="Genomic_DNA"/>
</dbReference>
<sequence>MLERLHSTMRRLTGSIMHALRQQDESHDHDRILTPLSKHIVSKIILEKDPAKRYDFIKNYYDYARKEIEREDDITYKRLNLTLIFQGFIITSFALMVNELMKTPADLDYLNFFARLSFICAISILGASLAFFSFRSVESSRRSLLWAKDQWVIFNRINDMPYPSLFPQLTKRSNWHSYEPTHDGERKQLTDAELEGDSYFSKGAQWRSYKDEGWDFALAIPSPLILFWLTMISITSGLFMLNAGKNTLQYIF</sequence>
<gene>
    <name evidence="2" type="ORF">GEU84_005830</name>
</gene>
<evidence type="ECO:0000256" key="1">
    <source>
        <dbReference type="SAM" id="Phobius"/>
    </source>
</evidence>
<organism evidence="2 3">
    <name type="scientific">Fertoeibacter niger</name>
    <dbReference type="NCBI Taxonomy" id="2656921"/>
    <lineage>
        <taxon>Bacteria</taxon>
        <taxon>Pseudomonadati</taxon>
        <taxon>Pseudomonadota</taxon>
        <taxon>Alphaproteobacteria</taxon>
        <taxon>Rhodobacterales</taxon>
        <taxon>Paracoccaceae</taxon>
        <taxon>Fertoeibacter</taxon>
    </lineage>
</organism>
<dbReference type="Proteomes" id="UP000484076">
    <property type="component" value="Unassembled WGS sequence"/>
</dbReference>
<feature type="transmembrane region" description="Helical" evidence="1">
    <location>
        <begin position="79"/>
        <end position="97"/>
    </location>
</feature>
<feature type="transmembrane region" description="Helical" evidence="1">
    <location>
        <begin position="109"/>
        <end position="134"/>
    </location>
</feature>
<feature type="transmembrane region" description="Helical" evidence="1">
    <location>
        <begin position="216"/>
        <end position="241"/>
    </location>
</feature>
<keyword evidence="1" id="KW-1133">Transmembrane helix</keyword>
<evidence type="ECO:0000313" key="3">
    <source>
        <dbReference type="Proteomes" id="UP000484076"/>
    </source>
</evidence>
<dbReference type="AlphaFoldDB" id="A0A8X8H0J0"/>